<proteinExistence type="inferred from homology"/>
<evidence type="ECO:0000256" key="8">
    <source>
        <dbReference type="HAMAP-Rule" id="MF_00917"/>
    </source>
</evidence>
<dbReference type="InterPro" id="IPR058240">
    <property type="entry name" value="rSAM_sf"/>
</dbReference>
<dbReference type="SFLD" id="SFLDS00029">
    <property type="entry name" value="Radical_SAM"/>
    <property type="match status" value="1"/>
</dbReference>
<feature type="domain" description="Radical SAM core" evidence="9">
    <location>
        <begin position="26"/>
        <end position="231"/>
    </location>
</feature>
<name>A0ABV4QK12_9ACTN</name>
<evidence type="ECO:0000256" key="5">
    <source>
        <dbReference type="ARBA" id="ARBA00023004"/>
    </source>
</evidence>
<gene>
    <name evidence="8" type="primary">queE</name>
    <name evidence="10" type="ORF">SM611_31750</name>
</gene>
<keyword evidence="8" id="KW-0671">Queuosine biosynthesis</keyword>
<feature type="binding site" evidence="8">
    <location>
        <position position="88"/>
    </location>
    <ligand>
        <name>S-adenosyl-L-methionine</name>
        <dbReference type="ChEBI" id="CHEBI:59789"/>
    </ligand>
</feature>
<evidence type="ECO:0000313" key="11">
    <source>
        <dbReference type="Proteomes" id="UP001569963"/>
    </source>
</evidence>
<dbReference type="PROSITE" id="PS51918">
    <property type="entry name" value="RADICAL_SAM"/>
    <property type="match status" value="1"/>
</dbReference>
<feature type="binding site" evidence="8">
    <location>
        <position position="48"/>
    </location>
    <ligand>
        <name>Mg(2+)</name>
        <dbReference type="ChEBI" id="CHEBI:18420"/>
    </ligand>
</feature>
<dbReference type="PIRSF" id="PIRSF000370">
    <property type="entry name" value="QueE"/>
    <property type="match status" value="1"/>
</dbReference>
<comment type="catalytic activity">
    <reaction evidence="8">
        <text>6-carboxy-5,6,7,8-tetrahydropterin + H(+) = 7-carboxy-7-carbaguanine + NH4(+)</text>
        <dbReference type="Rhea" id="RHEA:27974"/>
        <dbReference type="ChEBI" id="CHEBI:15378"/>
        <dbReference type="ChEBI" id="CHEBI:28938"/>
        <dbReference type="ChEBI" id="CHEBI:61032"/>
        <dbReference type="ChEBI" id="CHEBI:61036"/>
        <dbReference type="EC" id="4.3.99.3"/>
    </reaction>
</comment>
<comment type="function">
    <text evidence="8">Catalyzes the complex heterocyclic radical-mediated conversion of 6-carboxy-5,6,7,8-tetrahydropterin (CPH4) to 7-carboxy-7-deazaguanine (CDG), a step common to the biosynthetic pathways of all 7-deazapurine-containing compounds.</text>
</comment>
<dbReference type="Proteomes" id="UP001569963">
    <property type="component" value="Unassembled WGS sequence"/>
</dbReference>
<keyword evidence="3 8" id="KW-0479">Metal-binding</keyword>
<keyword evidence="2 8" id="KW-0949">S-adenosyl-L-methionine</keyword>
<dbReference type="InterPro" id="IPR007197">
    <property type="entry name" value="rSAM"/>
</dbReference>
<sequence>MTSRAADQDLLVSEIFGPTFQGEGPSLGEVAVFLRLSRCQLNCSWCDTPYTWDARRHDLSAETRRLSQSQALDEVLARPAPLVVISGGEPLLQQDRLVWLIDMCRTRKRRVEIETNGAIVPSRGILAAARGFNVSPKLANSGVPVERRINPEALRTFAKSDKAVFKFVVDTPDDLAEVAELETTYGLAPIWVMPLGVTTDQVLRRAQDLAEDVLAHGWNLTPRLHVLLWGDVRGR</sequence>
<evidence type="ECO:0000259" key="9">
    <source>
        <dbReference type="PROSITE" id="PS51918"/>
    </source>
</evidence>
<comment type="caution">
    <text evidence="8">Lacks conserved residue(s) required for the propagation of feature annotation.</text>
</comment>
<evidence type="ECO:0000256" key="6">
    <source>
        <dbReference type="ARBA" id="ARBA00023014"/>
    </source>
</evidence>
<comment type="cofactor">
    <cofactor evidence="8">
        <name>[4Fe-4S] cluster</name>
        <dbReference type="ChEBI" id="CHEBI:49883"/>
    </cofactor>
    <text evidence="8">Binds 1 [4Fe-4S] cluster. The cluster is coordinated with 3 cysteines and an exchangeable S-adenosyl-L-methionine.</text>
</comment>
<accession>A0ABV4QK12</accession>
<protein>
    <recommendedName>
        <fullName evidence="8">7-carboxy-7-deazaguanine synthase</fullName>
        <shortName evidence="8">CDG synthase</shortName>
        <ecNumber evidence="8">4.3.99.3</ecNumber>
    </recommendedName>
    <alternativeName>
        <fullName evidence="8">Queuosine biosynthesis protein QueE</fullName>
    </alternativeName>
</protein>
<comment type="cofactor">
    <cofactor evidence="8">
        <name>S-adenosyl-L-methionine</name>
        <dbReference type="ChEBI" id="CHEBI:59789"/>
    </cofactor>
    <text evidence="8">Binds 1 S-adenosyl-L-methionine per subunit.</text>
</comment>
<feature type="binding site" evidence="8">
    <location>
        <position position="86"/>
    </location>
    <ligand>
        <name>substrate</name>
    </ligand>
</feature>
<dbReference type="InterPro" id="IPR024924">
    <property type="entry name" value="7-CO-7-deazaguanine_synth-like"/>
</dbReference>
<dbReference type="EC" id="4.3.99.3" evidence="8"/>
<dbReference type="PANTHER" id="PTHR42836:SF1">
    <property type="entry name" value="7-CARBOXY-7-DEAZAGUANINE SYNTHASE"/>
    <property type="match status" value="1"/>
</dbReference>
<dbReference type="InterPro" id="IPR013785">
    <property type="entry name" value="Aldolase_TIM"/>
</dbReference>
<keyword evidence="6 8" id="KW-0411">Iron-sulfur</keyword>
<dbReference type="RefSeq" id="WP_371954022.1">
    <property type="nucleotide sequence ID" value="NZ_JAXCEI010000019.1"/>
</dbReference>
<comment type="caution">
    <text evidence="10">The sequence shown here is derived from an EMBL/GenBank/DDBJ whole genome shotgun (WGS) entry which is preliminary data.</text>
</comment>
<comment type="subunit">
    <text evidence="8">Homodimer.</text>
</comment>
<evidence type="ECO:0000256" key="4">
    <source>
        <dbReference type="ARBA" id="ARBA00022842"/>
    </source>
</evidence>
<keyword evidence="11" id="KW-1185">Reference proteome</keyword>
<dbReference type="PANTHER" id="PTHR42836">
    <property type="entry name" value="7-CARBOXY-7-DEAZAGUANINE SYNTHASE"/>
    <property type="match status" value="1"/>
</dbReference>
<dbReference type="Gene3D" id="3.20.20.70">
    <property type="entry name" value="Aldolase class I"/>
    <property type="match status" value="1"/>
</dbReference>
<comment type="pathway">
    <text evidence="8">Purine metabolism; 7-cyano-7-deazaguanine biosynthesis.</text>
</comment>
<feature type="binding site" evidence="8">
    <location>
        <position position="46"/>
    </location>
    <ligand>
        <name>[4Fe-4S] cluster</name>
        <dbReference type="ChEBI" id="CHEBI:49883"/>
        <note>4Fe-4S-S-AdoMet</note>
    </ligand>
</feature>
<evidence type="ECO:0000256" key="3">
    <source>
        <dbReference type="ARBA" id="ARBA00022723"/>
    </source>
</evidence>
<comment type="similarity">
    <text evidence="8">Belongs to the radical SAM superfamily. 7-carboxy-7-deazaguanine synthase family.</text>
</comment>
<dbReference type="HAMAP" id="MF_00917">
    <property type="entry name" value="QueE"/>
    <property type="match status" value="1"/>
</dbReference>
<keyword evidence="1 8" id="KW-0004">4Fe-4S</keyword>
<evidence type="ECO:0000313" key="10">
    <source>
        <dbReference type="EMBL" id="MFA1543524.1"/>
    </source>
</evidence>
<dbReference type="Pfam" id="PF04055">
    <property type="entry name" value="Radical_SAM"/>
    <property type="match status" value="1"/>
</dbReference>
<dbReference type="CDD" id="cd01335">
    <property type="entry name" value="Radical_SAM"/>
    <property type="match status" value="1"/>
</dbReference>
<evidence type="ECO:0000256" key="2">
    <source>
        <dbReference type="ARBA" id="ARBA00022691"/>
    </source>
</evidence>
<feature type="binding site" evidence="8">
    <location>
        <begin position="20"/>
        <end position="22"/>
    </location>
    <ligand>
        <name>substrate</name>
    </ligand>
</feature>
<dbReference type="EMBL" id="JAXCEI010000019">
    <property type="protein sequence ID" value="MFA1543524.1"/>
    <property type="molecule type" value="Genomic_DNA"/>
</dbReference>
<keyword evidence="4 8" id="KW-0460">Magnesium</keyword>
<feature type="binding site" evidence="8">
    <location>
        <position position="35"/>
    </location>
    <ligand>
        <name>substrate</name>
    </ligand>
</feature>
<feature type="binding site" evidence="8">
    <location>
        <begin position="45"/>
        <end position="47"/>
    </location>
    <ligand>
        <name>S-adenosyl-L-methionine</name>
        <dbReference type="ChEBI" id="CHEBI:59789"/>
    </ligand>
</feature>
<comment type="cofactor">
    <cofactor evidence="8">
        <name>Mg(2+)</name>
        <dbReference type="ChEBI" id="CHEBI:18420"/>
    </cofactor>
</comment>
<feature type="binding site" evidence="8">
    <location>
        <begin position="135"/>
        <end position="137"/>
    </location>
    <ligand>
        <name>S-adenosyl-L-methionine</name>
        <dbReference type="ChEBI" id="CHEBI:59789"/>
    </ligand>
</feature>
<reference evidence="10 11" key="1">
    <citation type="submission" date="2023-11" db="EMBL/GenBank/DDBJ databases">
        <title>Actinomadura monticuli sp. nov., isolated from volcanic ash.</title>
        <authorList>
            <person name="Lee S.D."/>
            <person name="Yang H."/>
            <person name="Kim I.S."/>
        </authorList>
    </citation>
    <scope>NUCLEOTIDE SEQUENCE [LARGE SCALE GENOMIC DNA]</scope>
    <source>
        <strain evidence="10 11">DLS-62</strain>
    </source>
</reference>
<evidence type="ECO:0000256" key="7">
    <source>
        <dbReference type="ARBA" id="ARBA00023239"/>
    </source>
</evidence>
<evidence type="ECO:0000256" key="1">
    <source>
        <dbReference type="ARBA" id="ARBA00022485"/>
    </source>
</evidence>
<keyword evidence="7 8" id="KW-0456">Lyase</keyword>
<keyword evidence="5 8" id="KW-0408">Iron</keyword>
<feature type="binding site" evidence="8">
    <location>
        <position position="43"/>
    </location>
    <ligand>
        <name>[4Fe-4S] cluster</name>
        <dbReference type="ChEBI" id="CHEBI:49883"/>
        <note>4Fe-4S-S-AdoMet</note>
    </ligand>
</feature>
<feature type="binding site" evidence="8">
    <location>
        <position position="39"/>
    </location>
    <ligand>
        <name>[4Fe-4S] cluster</name>
        <dbReference type="ChEBI" id="CHEBI:49883"/>
        <note>4Fe-4S-S-AdoMet</note>
    </ligand>
</feature>
<organism evidence="10 11">
    <name type="scientific">Actinomadura monticuli</name>
    <dbReference type="NCBI Taxonomy" id="3097367"/>
    <lineage>
        <taxon>Bacteria</taxon>
        <taxon>Bacillati</taxon>
        <taxon>Actinomycetota</taxon>
        <taxon>Actinomycetes</taxon>
        <taxon>Streptosporangiales</taxon>
        <taxon>Thermomonosporaceae</taxon>
        <taxon>Actinomadura</taxon>
    </lineage>
</organism>
<dbReference type="SUPFAM" id="SSF102114">
    <property type="entry name" value="Radical SAM enzymes"/>
    <property type="match status" value="1"/>
</dbReference>